<proteinExistence type="inferred from homology"/>
<dbReference type="SUPFAM" id="SSF52949">
    <property type="entry name" value="Macro domain-like"/>
    <property type="match status" value="1"/>
</dbReference>
<evidence type="ECO:0000256" key="8">
    <source>
        <dbReference type="ARBA" id="ARBA00050061"/>
    </source>
</evidence>
<sequence length="490" mass="53570">MTTQFTYHNKRISNTVILGLSEELEALSQLELEQQNLVKDLTELEDLNMVTRDVGRINSTLYHLNGQPIRLVTVGLGMLKEATETTLSRAFGYLFQFLKQEKITHADLLYDTLDLTESTDQIAEVIGIQSERAIYQFESFKTSKKTDYELNLNVIESDEAFSNSVNRGQIIGQSINLARNFSQLPPNILTPAYYAKLIEQHFAQSAVKVDIKNGESLEREGFGLIHAVGKGSMHEPALVTLTYHGGPQDASPIALVGKGITYDSGGYSIKTKTGMQEMKFDMCGSANVVAMIEATRQLELPVNLVGVLAIAENMISDAAMKPDDVFYAHSGESVEVLNSDAEGRLVLGDAVHYASQFNPKVIMDFATLTGAAIVALGEDKAAVFKNNAETPLNDILTLAEQYGEALFELPVTQTEQQRIRQSDVADLVNHTNKQGKALFAAAFIGHFAGETPHLHFDVAGPATTPVASYNGPKGPTGVLVRTIVAWLRSL</sequence>
<comment type="function">
    <text evidence="6">Presumably involved in the processing and regular turnover of intracellular proteins. Catalyzes the removal of unsubstituted N-terminal amino acids from various peptides.</text>
</comment>
<keyword evidence="12" id="KW-1185">Reference proteome</keyword>
<keyword evidence="9" id="KW-0175">Coiled coil</keyword>
<dbReference type="InterPro" id="IPR043472">
    <property type="entry name" value="Macro_dom-like"/>
</dbReference>
<evidence type="ECO:0000256" key="3">
    <source>
        <dbReference type="ARBA" id="ARBA00022670"/>
    </source>
</evidence>
<dbReference type="InterPro" id="IPR000819">
    <property type="entry name" value="Peptidase_M17_C"/>
</dbReference>
<protein>
    <recommendedName>
        <fullName evidence="7">Probable cytosol aminopeptidase</fullName>
    </recommendedName>
    <alternativeName>
        <fullName evidence="8">Leucine aminopeptidase</fullName>
    </alternativeName>
    <alternativeName>
        <fullName evidence="5">Leucyl aminopeptidase</fullName>
    </alternativeName>
</protein>
<comment type="similarity">
    <text evidence="1">Belongs to the peptidase M17 family.</text>
</comment>
<dbReference type="Gene3D" id="3.40.630.10">
    <property type="entry name" value="Zn peptidases"/>
    <property type="match status" value="1"/>
</dbReference>
<dbReference type="InterPro" id="IPR008283">
    <property type="entry name" value="Peptidase_M17_N"/>
</dbReference>
<keyword evidence="2 11" id="KW-0031">Aminopeptidase</keyword>
<evidence type="ECO:0000256" key="5">
    <source>
        <dbReference type="ARBA" id="ARBA00033172"/>
    </source>
</evidence>
<keyword evidence="4" id="KW-0378">Hydrolase</keyword>
<evidence type="ECO:0000256" key="7">
    <source>
        <dbReference type="ARBA" id="ARBA00050021"/>
    </source>
</evidence>
<reference evidence="11 12" key="1">
    <citation type="journal article" date="2016" name="Front. Microbiol.">
        <title>Comprehensive Phylogenetic Analysis of Bovine Non-aureus Staphylococci Species Based on Whole-Genome Sequencing.</title>
        <authorList>
            <person name="Naushad S."/>
            <person name="Barkema H.W."/>
            <person name="Luby C."/>
            <person name="Condas L.A."/>
            <person name="Nobrega D.B."/>
            <person name="Carson D.A."/>
            <person name="De Buck J."/>
        </authorList>
    </citation>
    <scope>NUCLEOTIDE SEQUENCE [LARGE SCALE GENOMIC DNA]</scope>
    <source>
        <strain evidence="11 12">SNUC 993</strain>
    </source>
</reference>
<keyword evidence="3" id="KW-0645">Protease</keyword>
<feature type="domain" description="Cytosol aminopeptidase" evidence="10">
    <location>
        <begin position="338"/>
        <end position="345"/>
    </location>
</feature>
<evidence type="ECO:0000256" key="1">
    <source>
        <dbReference type="ARBA" id="ARBA00009528"/>
    </source>
</evidence>
<dbReference type="GO" id="GO:0004177">
    <property type="term" value="F:aminopeptidase activity"/>
    <property type="evidence" value="ECO:0007669"/>
    <property type="project" value="UniProtKB-KW"/>
</dbReference>
<evidence type="ECO:0000313" key="11">
    <source>
        <dbReference type="EMBL" id="PTH19225.1"/>
    </source>
</evidence>
<dbReference type="PRINTS" id="PR00481">
    <property type="entry name" value="LAMNOPPTDASE"/>
</dbReference>
<dbReference type="CDD" id="cd00433">
    <property type="entry name" value="Peptidase_M17"/>
    <property type="match status" value="1"/>
</dbReference>
<name>A0ABX5IG68_9STAP</name>
<dbReference type="Gene3D" id="3.40.220.10">
    <property type="entry name" value="Leucine Aminopeptidase, subunit E, domain 1"/>
    <property type="match status" value="1"/>
</dbReference>
<dbReference type="Pfam" id="PF00883">
    <property type="entry name" value="Peptidase_M17"/>
    <property type="match status" value="1"/>
</dbReference>
<dbReference type="Pfam" id="PF02789">
    <property type="entry name" value="Peptidase_M17_N"/>
    <property type="match status" value="1"/>
</dbReference>
<dbReference type="PANTHER" id="PTHR11963">
    <property type="entry name" value="LEUCINE AMINOPEPTIDASE-RELATED"/>
    <property type="match status" value="1"/>
</dbReference>
<evidence type="ECO:0000256" key="6">
    <source>
        <dbReference type="ARBA" id="ARBA00049972"/>
    </source>
</evidence>
<feature type="coiled-coil region" evidence="9">
    <location>
        <begin position="20"/>
        <end position="47"/>
    </location>
</feature>
<evidence type="ECO:0000313" key="12">
    <source>
        <dbReference type="Proteomes" id="UP000242694"/>
    </source>
</evidence>
<accession>A0ABX5IG68</accession>
<dbReference type="InterPro" id="IPR011356">
    <property type="entry name" value="Leucine_aapep/pepB"/>
</dbReference>
<dbReference type="Proteomes" id="UP000242694">
    <property type="component" value="Unassembled WGS sequence"/>
</dbReference>
<dbReference type="PANTHER" id="PTHR11963:SF23">
    <property type="entry name" value="CYTOSOL AMINOPEPTIDASE"/>
    <property type="match status" value="1"/>
</dbReference>
<evidence type="ECO:0000256" key="2">
    <source>
        <dbReference type="ARBA" id="ARBA00022438"/>
    </source>
</evidence>
<dbReference type="PROSITE" id="PS00631">
    <property type="entry name" value="CYTOSOL_AP"/>
    <property type="match status" value="1"/>
</dbReference>
<evidence type="ECO:0000256" key="4">
    <source>
        <dbReference type="ARBA" id="ARBA00022801"/>
    </source>
</evidence>
<evidence type="ECO:0000259" key="10">
    <source>
        <dbReference type="PROSITE" id="PS00631"/>
    </source>
</evidence>
<organism evidence="11 12">
    <name type="scientific">Staphylococcus auricularis</name>
    <dbReference type="NCBI Taxonomy" id="29379"/>
    <lineage>
        <taxon>Bacteria</taxon>
        <taxon>Bacillati</taxon>
        <taxon>Bacillota</taxon>
        <taxon>Bacilli</taxon>
        <taxon>Bacillales</taxon>
        <taxon>Staphylococcaceae</taxon>
        <taxon>Staphylococcus</taxon>
    </lineage>
</organism>
<dbReference type="SUPFAM" id="SSF53187">
    <property type="entry name" value="Zn-dependent exopeptidases"/>
    <property type="match status" value="1"/>
</dbReference>
<dbReference type="RefSeq" id="WP_107392337.1">
    <property type="nucleotide sequence ID" value="NZ_JAHCOE010000001.1"/>
</dbReference>
<comment type="caution">
    <text evidence="11">The sequence shown here is derived from an EMBL/GenBank/DDBJ whole genome shotgun (WGS) entry which is preliminary data.</text>
</comment>
<gene>
    <name evidence="11" type="ORF">BU607_02370</name>
</gene>
<dbReference type="EMBL" id="PZDI01000006">
    <property type="protein sequence ID" value="PTH19225.1"/>
    <property type="molecule type" value="Genomic_DNA"/>
</dbReference>
<evidence type="ECO:0000256" key="9">
    <source>
        <dbReference type="SAM" id="Coils"/>
    </source>
</evidence>